<comment type="caution">
    <text evidence="2">The sequence shown here is derived from an EMBL/GenBank/DDBJ whole genome shotgun (WGS) entry which is preliminary data.</text>
</comment>
<evidence type="ECO:0000256" key="1">
    <source>
        <dbReference type="SAM" id="MobiDB-lite"/>
    </source>
</evidence>
<protein>
    <submittedName>
        <fullName evidence="2">Uncharacterized protein</fullName>
    </submittedName>
</protein>
<name>A0A3M6UZ66_POCDA</name>
<feature type="region of interest" description="Disordered" evidence="1">
    <location>
        <begin position="1"/>
        <end position="20"/>
    </location>
</feature>
<accession>A0A3M6UZ66</accession>
<organism evidence="2 3">
    <name type="scientific">Pocillopora damicornis</name>
    <name type="common">Cauliflower coral</name>
    <name type="synonym">Millepora damicornis</name>
    <dbReference type="NCBI Taxonomy" id="46731"/>
    <lineage>
        <taxon>Eukaryota</taxon>
        <taxon>Metazoa</taxon>
        <taxon>Cnidaria</taxon>
        <taxon>Anthozoa</taxon>
        <taxon>Hexacorallia</taxon>
        <taxon>Scleractinia</taxon>
        <taxon>Astrocoeniina</taxon>
        <taxon>Pocilloporidae</taxon>
        <taxon>Pocillopora</taxon>
    </lineage>
</organism>
<dbReference type="Proteomes" id="UP000275408">
    <property type="component" value="Unassembled WGS sequence"/>
</dbReference>
<keyword evidence="3" id="KW-1185">Reference proteome</keyword>
<evidence type="ECO:0000313" key="3">
    <source>
        <dbReference type="Proteomes" id="UP000275408"/>
    </source>
</evidence>
<sequence length="103" mass="10687">MQLSGHRHEKNVNNYSSVSKEQQKNMSLILSSKSSICNAASNENNNASRTAATTALTAEAGASFIKTSMFPSASPFSGAVFHGGQFNITTNAVNQSPGTCSGG</sequence>
<dbReference type="EMBL" id="RCHS01000412">
    <property type="protein sequence ID" value="RMX58973.1"/>
    <property type="molecule type" value="Genomic_DNA"/>
</dbReference>
<reference evidence="2 3" key="1">
    <citation type="journal article" date="2018" name="Sci. Rep.">
        <title>Comparative analysis of the Pocillopora damicornis genome highlights role of immune system in coral evolution.</title>
        <authorList>
            <person name="Cunning R."/>
            <person name="Bay R.A."/>
            <person name="Gillette P."/>
            <person name="Baker A.C."/>
            <person name="Traylor-Knowles N."/>
        </authorList>
    </citation>
    <scope>NUCLEOTIDE SEQUENCE [LARGE SCALE GENOMIC DNA]</scope>
    <source>
        <strain evidence="2">RSMAS</strain>
        <tissue evidence="2">Whole animal</tissue>
    </source>
</reference>
<proteinExistence type="predicted"/>
<dbReference type="AlphaFoldDB" id="A0A3M6UZ66"/>
<evidence type="ECO:0000313" key="2">
    <source>
        <dbReference type="EMBL" id="RMX58973.1"/>
    </source>
</evidence>
<gene>
    <name evidence="2" type="ORF">pdam_00025325</name>
</gene>